<name>A0ABD6AUC7_9EURY</name>
<dbReference type="NCBIfam" id="NF006874">
    <property type="entry name" value="PRK09371.1"/>
    <property type="match status" value="1"/>
</dbReference>
<dbReference type="InterPro" id="IPR018493">
    <property type="entry name" value="GvpA-like_CS"/>
</dbReference>
<comment type="subunit">
    <text evidence="4">The gas vesicle shell is 2 nm thick and consists of a single layer of this protein. It forms helical ribs nearly perpendicular to the long axis of the vesicle.</text>
</comment>
<dbReference type="Proteomes" id="UP001597187">
    <property type="component" value="Unassembled WGS sequence"/>
</dbReference>
<comment type="similarity">
    <text evidence="3 4">Belongs to the gas vesicle GvpA family.</text>
</comment>
<comment type="subcellular location">
    <subcellularLocation>
        <location evidence="2 4">Gas vesicle shell</location>
    </subcellularLocation>
</comment>
<dbReference type="PANTHER" id="PTHR35344:SF4">
    <property type="entry name" value="GAS VESICLE PROTEIN A1"/>
    <property type="match status" value="1"/>
</dbReference>
<comment type="caution">
    <text evidence="6">The sequence shown here is derived from an EMBL/GenBank/DDBJ whole genome shotgun (WGS) entry which is preliminary data.</text>
</comment>
<protein>
    <recommendedName>
        <fullName evidence="4">Gas vesicle protein A</fullName>
        <shortName evidence="4">GVP</shortName>
    </recommendedName>
</protein>
<keyword evidence="7" id="KW-1185">Reference proteome</keyword>
<dbReference type="InterPro" id="IPR047870">
    <property type="entry name" value="Gas_vesicle_GvpA"/>
</dbReference>
<evidence type="ECO:0000256" key="5">
    <source>
        <dbReference type="SAM" id="MobiDB-lite"/>
    </source>
</evidence>
<evidence type="ECO:0000313" key="6">
    <source>
        <dbReference type="EMBL" id="MFD1512534.1"/>
    </source>
</evidence>
<dbReference type="AlphaFoldDB" id="A0ABD6AUC7"/>
<organism evidence="6 7">
    <name type="scientific">Halomarina rubra</name>
    <dbReference type="NCBI Taxonomy" id="2071873"/>
    <lineage>
        <taxon>Archaea</taxon>
        <taxon>Methanobacteriati</taxon>
        <taxon>Methanobacteriota</taxon>
        <taxon>Stenosarchaea group</taxon>
        <taxon>Halobacteria</taxon>
        <taxon>Halobacteriales</taxon>
        <taxon>Natronomonadaceae</taxon>
        <taxon>Halomarina</taxon>
    </lineage>
</organism>
<gene>
    <name evidence="4 6" type="primary">gvpA</name>
    <name evidence="6" type="ORF">ACFSBT_04470</name>
</gene>
<dbReference type="PANTHER" id="PTHR35344">
    <property type="entry name" value="GAS VESICLE STRUCTURAL PROTEIN 2-RELATED"/>
    <property type="match status" value="1"/>
</dbReference>
<dbReference type="NCBIfam" id="NF046092">
    <property type="entry name" value="halo_gas_GvpA"/>
    <property type="match status" value="1"/>
</dbReference>
<evidence type="ECO:0000313" key="7">
    <source>
        <dbReference type="Proteomes" id="UP001597187"/>
    </source>
</evidence>
<dbReference type="Pfam" id="PF00741">
    <property type="entry name" value="Gas_vesicle"/>
    <property type="match status" value="1"/>
</dbReference>
<proteinExistence type="inferred from homology"/>
<dbReference type="PROSITE" id="PS00669">
    <property type="entry name" value="GAS_VESICLE_A_2"/>
    <property type="match status" value="1"/>
</dbReference>
<sequence>MTQRAPESSSLADALDRILDKGIVIDVWARISIIGLELITIEARIVVASVDTFIHYAEEITTLEQASAEGELDTGGKIAIDEREETETRPKGTRTQPAT</sequence>
<accession>A0ABD6AUC7</accession>
<dbReference type="InterPro" id="IPR050530">
    <property type="entry name" value="GvpA"/>
</dbReference>
<evidence type="ECO:0000256" key="2">
    <source>
        <dbReference type="ARBA" id="ARBA00035629"/>
    </source>
</evidence>
<keyword evidence="1 4" id="KW-0304">Gas vesicle</keyword>
<evidence type="ECO:0000256" key="4">
    <source>
        <dbReference type="HAMAP-Rule" id="MF_00576"/>
    </source>
</evidence>
<evidence type="ECO:0000256" key="1">
    <source>
        <dbReference type="ARBA" id="ARBA00022987"/>
    </source>
</evidence>
<dbReference type="InterPro" id="IPR000638">
    <property type="entry name" value="Gas-vesicle_GvpA-like"/>
</dbReference>
<dbReference type="RefSeq" id="WP_250872509.1">
    <property type="nucleotide sequence ID" value="NZ_JALXFV010000002.1"/>
</dbReference>
<dbReference type="GO" id="GO:0033172">
    <property type="term" value="C:gas vesicle shell"/>
    <property type="evidence" value="ECO:0007669"/>
    <property type="project" value="UniProtKB-UniRule"/>
</dbReference>
<dbReference type="HAMAP" id="MF_00576">
    <property type="entry name" value="Gas_vesicle_A"/>
    <property type="match status" value="1"/>
</dbReference>
<feature type="region of interest" description="Disordered" evidence="5">
    <location>
        <begin position="67"/>
        <end position="99"/>
    </location>
</feature>
<reference evidence="6 7" key="1">
    <citation type="journal article" date="2019" name="Int. J. Syst. Evol. Microbiol.">
        <title>The Global Catalogue of Microorganisms (GCM) 10K type strain sequencing project: providing services to taxonomists for standard genome sequencing and annotation.</title>
        <authorList>
            <consortium name="The Broad Institute Genomics Platform"/>
            <consortium name="The Broad Institute Genome Sequencing Center for Infectious Disease"/>
            <person name="Wu L."/>
            <person name="Ma J."/>
        </authorList>
    </citation>
    <scope>NUCLEOTIDE SEQUENCE [LARGE SCALE GENOMIC DNA]</scope>
    <source>
        <strain evidence="6 7">CGMCC 1.12563</strain>
    </source>
</reference>
<dbReference type="EMBL" id="JBHUDC010000002">
    <property type="protein sequence ID" value="MFD1512534.1"/>
    <property type="molecule type" value="Genomic_DNA"/>
</dbReference>
<comment type="function">
    <text evidence="4">Gas vesicles are hollow, gas filled proteinaceous nanostructures found in some microorganisms. During planktonic growth they allow positioning of the organism at a favorable depth for light or nutrient acquisition. GvpA forms the protein shell.</text>
</comment>
<evidence type="ECO:0000256" key="3">
    <source>
        <dbReference type="ARBA" id="ARBA00035646"/>
    </source>
</evidence>